<name>A0A852RTK9_9ACTN</name>
<protein>
    <submittedName>
        <fullName evidence="1">Uncharacterized protein</fullName>
    </submittedName>
</protein>
<gene>
    <name evidence="1" type="ORF">BJ958_005394</name>
</gene>
<dbReference type="EMBL" id="JACCBF010000001">
    <property type="protein sequence ID" value="NYD33848.1"/>
    <property type="molecule type" value="Genomic_DNA"/>
</dbReference>
<reference evidence="1 2" key="1">
    <citation type="submission" date="2020-07" db="EMBL/GenBank/DDBJ databases">
        <title>Sequencing the genomes of 1000 actinobacteria strains.</title>
        <authorList>
            <person name="Klenk H.-P."/>
        </authorList>
    </citation>
    <scope>NUCLEOTIDE SEQUENCE [LARGE SCALE GENOMIC DNA]</scope>
    <source>
        <strain evidence="1 2">DSM 19082</strain>
    </source>
</reference>
<dbReference type="AlphaFoldDB" id="A0A852RTK9"/>
<comment type="caution">
    <text evidence="1">The sequence shown here is derived from an EMBL/GenBank/DDBJ whole genome shotgun (WGS) entry which is preliminary data.</text>
</comment>
<evidence type="ECO:0000313" key="1">
    <source>
        <dbReference type="EMBL" id="NYD33848.1"/>
    </source>
</evidence>
<accession>A0A852RTK9</accession>
<keyword evidence="2" id="KW-1185">Reference proteome</keyword>
<proteinExistence type="predicted"/>
<organism evidence="1 2">
    <name type="scientific">Nocardioides kongjuensis</name>
    <dbReference type="NCBI Taxonomy" id="349522"/>
    <lineage>
        <taxon>Bacteria</taxon>
        <taxon>Bacillati</taxon>
        <taxon>Actinomycetota</taxon>
        <taxon>Actinomycetes</taxon>
        <taxon>Propionibacteriales</taxon>
        <taxon>Nocardioidaceae</taxon>
        <taxon>Nocardioides</taxon>
    </lineage>
</organism>
<sequence length="128" mass="13469">MADTWLEPSTVTAVLGSVASDLPAGDLDGIVPGVRGWVEDKRKDLLVGDGGDPEVFTFTPTPQVVLGAAFLVWRTYDRRRSPVGIVGASEDGYAGIVRDDPDIARFLGIGAAGRFVFGGHNPTTEAVV</sequence>
<dbReference type="Proteomes" id="UP000582231">
    <property type="component" value="Unassembled WGS sequence"/>
</dbReference>
<dbReference type="RefSeq" id="WP_179729837.1">
    <property type="nucleotide sequence ID" value="NZ_BAABEF010000001.1"/>
</dbReference>
<evidence type="ECO:0000313" key="2">
    <source>
        <dbReference type="Proteomes" id="UP000582231"/>
    </source>
</evidence>